<organism evidence="1">
    <name type="scientific">Calcidiscus leptoporus</name>
    <dbReference type="NCBI Taxonomy" id="127549"/>
    <lineage>
        <taxon>Eukaryota</taxon>
        <taxon>Haptista</taxon>
        <taxon>Haptophyta</taxon>
        <taxon>Prymnesiophyceae</taxon>
        <taxon>Coccolithales</taxon>
        <taxon>Calcidiscaceae</taxon>
        <taxon>Calcidiscus</taxon>
    </lineage>
</organism>
<name>A0A7S0J5G1_9EUKA</name>
<protein>
    <submittedName>
        <fullName evidence="1">Uncharacterized protein</fullName>
    </submittedName>
</protein>
<evidence type="ECO:0000313" key="1">
    <source>
        <dbReference type="EMBL" id="CAD8541794.1"/>
    </source>
</evidence>
<reference evidence="1" key="1">
    <citation type="submission" date="2021-01" db="EMBL/GenBank/DDBJ databases">
        <authorList>
            <person name="Corre E."/>
            <person name="Pelletier E."/>
            <person name="Niang G."/>
            <person name="Scheremetjew M."/>
            <person name="Finn R."/>
            <person name="Kale V."/>
            <person name="Holt S."/>
            <person name="Cochrane G."/>
            <person name="Meng A."/>
            <person name="Brown T."/>
            <person name="Cohen L."/>
        </authorList>
    </citation>
    <scope>NUCLEOTIDE SEQUENCE</scope>
    <source>
        <strain evidence="1">RCC1130</strain>
    </source>
</reference>
<dbReference type="EMBL" id="HBER01033899">
    <property type="protein sequence ID" value="CAD8541794.1"/>
    <property type="molecule type" value="Transcribed_RNA"/>
</dbReference>
<proteinExistence type="predicted"/>
<gene>
    <name evidence="1" type="ORF">CLEP1334_LOCUS17080</name>
</gene>
<accession>A0A7S0J5G1</accession>
<sequence>MMVLDGLQHDYEAWQATFADDPIFRQFAMAAPPVRRVLNCYGYNIKTPIGAVYRRRAVAYERLKPQSAFERDTECALDHPGYSVRGGQVFETPELTPQADATKLIEDPETPASELSYGARASGDRTVPYWSLKWPITWRAAGVDVDEAPIARGDHRGILAMEELHCAIFAHVSDRPVKYVEVLLLGARVRKGISHVSPALLRLVQGLALGSYNEDVFVQLEWRGAIFRSELVLAKKCDGTPSLPWKQARFLVGINEADLAQSAQLALSVRRPFEVFVANGDPLLNTHPVMISAQELIDGANGEQTTVSLGRAELLVRLTARDVDANGRAIMPAASVGSNATAATLSPAAPKAGDVIIPAVPET</sequence>
<dbReference type="AlphaFoldDB" id="A0A7S0J5G1"/>